<feature type="region of interest" description="Disordered" evidence="3">
    <location>
        <begin position="63"/>
        <end position="84"/>
    </location>
</feature>
<dbReference type="EMBL" id="ANHY01000021">
    <property type="protein sequence ID" value="EKV27033.1"/>
    <property type="molecule type" value="Genomic_DNA"/>
</dbReference>
<dbReference type="InterPro" id="IPR028896">
    <property type="entry name" value="GcvT/YgfZ/DmdA"/>
</dbReference>
<gene>
    <name evidence="8" type="ORF">C882_1962</name>
</gene>
<dbReference type="Gene3D" id="3.30.1360.120">
    <property type="entry name" value="Probable tRNA modification gtpase trme, domain 1"/>
    <property type="match status" value="1"/>
</dbReference>
<dbReference type="AlphaFoldDB" id="K9H8V6"/>
<dbReference type="PRINTS" id="PR00368">
    <property type="entry name" value="FADPNR"/>
</dbReference>
<accession>K9H8V6</accession>
<evidence type="ECO:0000259" key="5">
    <source>
        <dbReference type="Pfam" id="PF07992"/>
    </source>
</evidence>
<dbReference type="NCBIfam" id="TIGR01372">
    <property type="entry name" value="soxA"/>
    <property type="match status" value="1"/>
</dbReference>
<feature type="domain" description="SoxA A3" evidence="7">
    <location>
        <begin position="522"/>
        <end position="606"/>
    </location>
</feature>
<dbReference type="Pfam" id="PF13510">
    <property type="entry name" value="Fer2_4"/>
    <property type="match status" value="1"/>
</dbReference>
<dbReference type="InterPro" id="IPR041117">
    <property type="entry name" value="SoxA_A3"/>
</dbReference>
<evidence type="ECO:0000256" key="3">
    <source>
        <dbReference type="SAM" id="MobiDB-lite"/>
    </source>
</evidence>
<dbReference type="GO" id="GO:0008115">
    <property type="term" value="F:sarcosine oxidase activity"/>
    <property type="evidence" value="ECO:0007669"/>
    <property type="project" value="InterPro"/>
</dbReference>
<dbReference type="eggNOG" id="COG0446">
    <property type="taxonomic scope" value="Bacteria"/>
</dbReference>
<dbReference type="PIRSF" id="PIRSF037980">
    <property type="entry name" value="SoxA"/>
    <property type="match status" value="1"/>
</dbReference>
<protein>
    <submittedName>
        <fullName evidence="8">Sarcosine oxidase alpha subunit</fullName>
    </submittedName>
</protein>
<feature type="domain" description="Aminomethyltransferase C-terminal" evidence="6">
    <location>
        <begin position="911"/>
        <end position="998"/>
    </location>
</feature>
<dbReference type="OrthoDB" id="5287468at2"/>
<comment type="caution">
    <text evidence="8">The sequence shown here is derived from an EMBL/GenBank/DDBJ whole genome shotgun (WGS) entry which is preliminary data.</text>
</comment>
<dbReference type="SUPFAM" id="SSF103025">
    <property type="entry name" value="Folate-binding domain"/>
    <property type="match status" value="1"/>
</dbReference>
<organism evidence="8 9">
    <name type="scientific">Caenispirillum salinarum AK4</name>
    <dbReference type="NCBI Taxonomy" id="1238182"/>
    <lineage>
        <taxon>Bacteria</taxon>
        <taxon>Pseudomonadati</taxon>
        <taxon>Pseudomonadota</taxon>
        <taxon>Alphaproteobacteria</taxon>
        <taxon>Rhodospirillales</taxon>
        <taxon>Novispirillaceae</taxon>
        <taxon>Caenispirillum</taxon>
    </lineage>
</organism>
<dbReference type="SUPFAM" id="SSF101790">
    <property type="entry name" value="Aminomethyltransferase beta-barrel domain"/>
    <property type="match status" value="1"/>
</dbReference>
<dbReference type="Gene3D" id="1.10.10.1100">
    <property type="entry name" value="BFD-like [2Fe-2S]-binding domain"/>
    <property type="match status" value="1"/>
</dbReference>
<dbReference type="Pfam" id="PF17806">
    <property type="entry name" value="SO_alpha_A3"/>
    <property type="match status" value="1"/>
</dbReference>
<dbReference type="PATRIC" id="fig|1238182.3.peg.3916"/>
<dbReference type="STRING" id="1238182.C882_1962"/>
<dbReference type="PRINTS" id="PR00411">
    <property type="entry name" value="PNDRDTASEI"/>
</dbReference>
<proteinExistence type="inferred from homology"/>
<dbReference type="InterPro" id="IPR013977">
    <property type="entry name" value="GcvT_C"/>
</dbReference>
<sequence length="1006" mass="108738">MTGPDRLRDGGLIDRTKPVTFTWNGRVLGGYEGDTLASALLANGVHLVARSFKYRRPRGILGHGTEEPNAMVQTGDGNRTEPNPKATVVPLVEGLRAKSVNTAKGGPESDPRAGMGMLSRFMPAGFYYKMFHGSQTMWQRVWEPIIRQAAGWGTCPTEPDPDTYDHMNLHCDVLVVGGGPAGIAAAREAAKSGARVVLADEQERFGGRLLDRPRNLDGLPGHGWADREVAALAEEAEVTLLPRTTVFGYYDHNLLCALERRTDHLAEAPSHVTRQRLWHIRARRVVLATGAHERPLVFADNDRPGIMLASAVAAYVHRWAVLPGREAVVFTNNDGAWEAAHLLKKAGAPAVTIIDSRPKVSDALKRDAEQAGITVKTGHAVTGTRGGKRVTAALVQPVNADGTRVNGPAQTLACDLIATSGGWSPVVHLFSQSRGTLTYDDTWACFRPGVAVQPQASVGACNGTFGLAETLAEAAEAGVEAARAAGFETAAPAPAPSVEAPEATPPVPLWLVPADTAPGRGGKWFVDFQNDTTAADILLAVREGFESVEHVKRYTLAGFGTDQGKTANINALAILAGTLGRPIPEVGTTTFRAPYTPVTFGAMAGRNLGDRLEPQRLTNIHDRHVALRAAFEDVGQWKRPWYYPKAGEDMHAAVARECKATRDSVGVLDASTLGKIDIQGPDAAEFLNRVYTNAWTKLAVGRVRYGIMCGEDGMVFDDGTTARIDENRYLMTTTTGGAAHVMDHLEEYLQTEWPDLRVRLTSVTEQWATVAVAGPKALEVVKRVCPDDAMAPADFPFLSWKTATAAGIPARIFRISFTGELQYEINVPWHHGADLWDAVMEAGKDFDITPYGTETMHVLRAEKGFIITGQETDGTQTPFDLGMDWIVSKKKPDFIGRRSLFRPDMQRPDRKQLVGLKPEDPKVVLPEGTQIVEPGALNRPPPVPMLGFVTSSYHSPALESGFALALIAGGRDRLGETVEAALPSGPVTVRLHDPVFYDAEGARRDG</sequence>
<dbReference type="InterPro" id="IPR041854">
    <property type="entry name" value="BFD-like_2Fe2S-bd_dom_sf"/>
</dbReference>
<dbReference type="InterPro" id="IPR006222">
    <property type="entry name" value="GCVT_N"/>
</dbReference>
<evidence type="ECO:0000313" key="9">
    <source>
        <dbReference type="Proteomes" id="UP000009881"/>
    </source>
</evidence>
<evidence type="ECO:0000259" key="7">
    <source>
        <dbReference type="Pfam" id="PF17806"/>
    </source>
</evidence>
<dbReference type="Gene3D" id="3.10.20.440">
    <property type="entry name" value="2Fe-2S iron-sulphur cluster binding domain, sarcosine oxidase, alpha subunit, N-terminal domain"/>
    <property type="match status" value="1"/>
</dbReference>
<feature type="compositionally biased region" description="Polar residues" evidence="3">
    <location>
        <begin position="71"/>
        <end position="81"/>
    </location>
</feature>
<dbReference type="Gene3D" id="3.50.50.60">
    <property type="entry name" value="FAD/NAD(P)-binding domain"/>
    <property type="match status" value="1"/>
</dbReference>
<dbReference type="InterPro" id="IPR042204">
    <property type="entry name" value="2Fe-2S-bd_N"/>
</dbReference>
<dbReference type="Proteomes" id="UP000009881">
    <property type="component" value="Unassembled WGS sequence"/>
</dbReference>
<dbReference type="InterPro" id="IPR029043">
    <property type="entry name" value="GcvT/YgfZ_C"/>
</dbReference>
<dbReference type="RefSeq" id="WP_009542358.1">
    <property type="nucleotide sequence ID" value="NZ_ANHY01000021.1"/>
</dbReference>
<comment type="similarity">
    <text evidence="1">Belongs to the GcvT family.</text>
</comment>
<dbReference type="InterPro" id="IPR036188">
    <property type="entry name" value="FAD/NAD-bd_sf"/>
</dbReference>
<evidence type="ECO:0000256" key="2">
    <source>
        <dbReference type="ARBA" id="ARBA00023002"/>
    </source>
</evidence>
<evidence type="ECO:0000256" key="1">
    <source>
        <dbReference type="ARBA" id="ARBA00008609"/>
    </source>
</evidence>
<feature type="domain" description="FAD/NAD(P)-binding" evidence="5">
    <location>
        <begin position="172"/>
        <end position="432"/>
    </location>
</feature>
<keyword evidence="2" id="KW-0560">Oxidoreductase</keyword>
<dbReference type="PANTHER" id="PTHR43757:SF2">
    <property type="entry name" value="AMINOMETHYLTRANSFERASE, MITOCHONDRIAL"/>
    <property type="match status" value="1"/>
</dbReference>
<dbReference type="InterPro" id="IPR023753">
    <property type="entry name" value="FAD/NAD-binding_dom"/>
</dbReference>
<name>K9H8V6_9PROT</name>
<dbReference type="Pfam" id="PF01571">
    <property type="entry name" value="GCV_T"/>
    <property type="match status" value="1"/>
</dbReference>
<keyword evidence="9" id="KW-1185">Reference proteome</keyword>
<dbReference type="eggNOG" id="COG0404">
    <property type="taxonomic scope" value="Bacteria"/>
</dbReference>
<dbReference type="PANTHER" id="PTHR43757">
    <property type="entry name" value="AMINOMETHYLTRANSFERASE"/>
    <property type="match status" value="1"/>
</dbReference>
<dbReference type="InterPro" id="IPR027266">
    <property type="entry name" value="TrmE/GcvT-like"/>
</dbReference>
<feature type="domain" description="GCVT N-terminal" evidence="4">
    <location>
        <begin position="620"/>
        <end position="891"/>
    </location>
</feature>
<dbReference type="SUPFAM" id="SSF51905">
    <property type="entry name" value="FAD/NAD(P)-binding domain"/>
    <property type="match status" value="1"/>
</dbReference>
<evidence type="ECO:0000259" key="4">
    <source>
        <dbReference type="Pfam" id="PF01571"/>
    </source>
</evidence>
<dbReference type="Pfam" id="PF07992">
    <property type="entry name" value="Pyr_redox_2"/>
    <property type="match status" value="1"/>
</dbReference>
<dbReference type="GO" id="GO:0046653">
    <property type="term" value="P:tetrahydrofolate metabolic process"/>
    <property type="evidence" value="ECO:0007669"/>
    <property type="project" value="InterPro"/>
</dbReference>
<evidence type="ECO:0000259" key="6">
    <source>
        <dbReference type="Pfam" id="PF08669"/>
    </source>
</evidence>
<reference evidence="8 9" key="1">
    <citation type="journal article" date="2013" name="Genome Announc.">
        <title>Draft Genome Sequence of an Alphaproteobacterium, Caenispirillum salinarum AK4(T), Isolated from a Solar Saltern.</title>
        <authorList>
            <person name="Khatri I."/>
            <person name="Singh A."/>
            <person name="Korpole S."/>
            <person name="Pinnaka A.K."/>
            <person name="Subramanian S."/>
        </authorList>
    </citation>
    <scope>NUCLEOTIDE SEQUENCE [LARGE SCALE GENOMIC DNA]</scope>
    <source>
        <strain evidence="8 9">AK4</strain>
    </source>
</reference>
<dbReference type="InterPro" id="IPR006277">
    <property type="entry name" value="Sarcosine_oxidase_asu"/>
</dbReference>
<dbReference type="Pfam" id="PF08669">
    <property type="entry name" value="GCV_T_C"/>
    <property type="match status" value="1"/>
</dbReference>
<evidence type="ECO:0000313" key="8">
    <source>
        <dbReference type="EMBL" id="EKV27033.1"/>
    </source>
</evidence>